<dbReference type="SUPFAM" id="SSF54292">
    <property type="entry name" value="2Fe-2S ferredoxin-like"/>
    <property type="match status" value="1"/>
</dbReference>
<dbReference type="FunFam" id="3.30.70.20:FF:000002">
    <property type="entry name" value="NADH-ubiquinone oxidoreductase 75 kDa subunit"/>
    <property type="match status" value="1"/>
</dbReference>
<evidence type="ECO:0000259" key="10">
    <source>
        <dbReference type="PROSITE" id="PS51085"/>
    </source>
</evidence>
<accession>A0A3B0RYS2</accession>
<dbReference type="PROSITE" id="PS51839">
    <property type="entry name" value="4FE4S_HC3"/>
    <property type="match status" value="1"/>
</dbReference>
<dbReference type="Pfam" id="PF10588">
    <property type="entry name" value="NADH-G_4Fe-4S_3"/>
    <property type="match status" value="1"/>
</dbReference>
<evidence type="ECO:0000313" key="13">
    <source>
        <dbReference type="EMBL" id="VAV98730.1"/>
    </source>
</evidence>
<reference evidence="13" key="1">
    <citation type="submission" date="2018-06" db="EMBL/GenBank/DDBJ databases">
        <authorList>
            <person name="Zhirakovskaya E."/>
        </authorList>
    </citation>
    <scope>NUCLEOTIDE SEQUENCE</scope>
</reference>
<comment type="cofactor">
    <cofactor evidence="9">
        <name>[2Fe-2S] cluster</name>
        <dbReference type="ChEBI" id="CHEBI:190135"/>
    </cofactor>
</comment>
<dbReference type="Gene3D" id="3.40.50.740">
    <property type="match status" value="1"/>
</dbReference>
<evidence type="ECO:0000256" key="8">
    <source>
        <dbReference type="ARBA" id="ARBA00023027"/>
    </source>
</evidence>
<dbReference type="InterPro" id="IPR050123">
    <property type="entry name" value="Prok_molybdopt-oxidoreductase"/>
</dbReference>
<dbReference type="Gene3D" id="3.30.200.210">
    <property type="match status" value="1"/>
</dbReference>
<keyword evidence="8" id="KW-0520">NAD</keyword>
<dbReference type="CDD" id="cd02773">
    <property type="entry name" value="MopB_Res-Cmplx1_Nad11"/>
    <property type="match status" value="1"/>
</dbReference>
<keyword evidence="6" id="KW-0408">Iron</keyword>
<dbReference type="NCBIfam" id="TIGR01973">
    <property type="entry name" value="NuoG"/>
    <property type="match status" value="1"/>
</dbReference>
<proteinExistence type="inferred from homology"/>
<dbReference type="InterPro" id="IPR015405">
    <property type="entry name" value="NDUFS1-like_C"/>
</dbReference>
<feature type="domain" description="4Fe-4S Mo/W bis-MGD-type" evidence="11">
    <location>
        <begin position="215"/>
        <end position="271"/>
    </location>
</feature>
<dbReference type="InterPro" id="IPR054351">
    <property type="entry name" value="NADH_UbQ_OxRdtase_ferredoxin"/>
</dbReference>
<dbReference type="InterPro" id="IPR010228">
    <property type="entry name" value="NADH_UbQ_OxRdtase_Gsu"/>
</dbReference>
<dbReference type="PANTHER" id="PTHR43105:SF13">
    <property type="entry name" value="NADH-UBIQUINONE OXIDOREDUCTASE 75 KDA SUBUNIT, MITOCHONDRIAL"/>
    <property type="match status" value="1"/>
</dbReference>
<dbReference type="CDD" id="cd00207">
    <property type="entry name" value="fer2"/>
    <property type="match status" value="1"/>
</dbReference>
<keyword evidence="13" id="KW-0830">Ubiquinone</keyword>
<evidence type="ECO:0000256" key="3">
    <source>
        <dbReference type="ARBA" id="ARBA00022485"/>
    </source>
</evidence>
<dbReference type="Gene3D" id="3.30.70.20">
    <property type="match status" value="1"/>
</dbReference>
<dbReference type="Gene3D" id="3.10.20.740">
    <property type="match status" value="1"/>
</dbReference>
<evidence type="ECO:0000256" key="4">
    <source>
        <dbReference type="ARBA" id="ARBA00022723"/>
    </source>
</evidence>
<dbReference type="PROSITE" id="PS51085">
    <property type="entry name" value="2FE2S_FER_2"/>
    <property type="match status" value="1"/>
</dbReference>
<protein>
    <submittedName>
        <fullName evidence="13">NADH-ubiquinone oxidoreductase chain G</fullName>
        <ecNumber evidence="13">1.6.5.3</ecNumber>
    </submittedName>
</protein>
<dbReference type="GO" id="GO:0051539">
    <property type="term" value="F:4 iron, 4 sulfur cluster binding"/>
    <property type="evidence" value="ECO:0007669"/>
    <property type="project" value="UniProtKB-KW"/>
</dbReference>
<dbReference type="GO" id="GO:0042773">
    <property type="term" value="P:ATP synthesis coupled electron transport"/>
    <property type="evidence" value="ECO:0007669"/>
    <property type="project" value="InterPro"/>
</dbReference>
<evidence type="ECO:0000256" key="5">
    <source>
        <dbReference type="ARBA" id="ARBA00022967"/>
    </source>
</evidence>
<dbReference type="PROSITE" id="PS00643">
    <property type="entry name" value="COMPLEX1_75K_3"/>
    <property type="match status" value="1"/>
</dbReference>
<evidence type="ECO:0000256" key="2">
    <source>
        <dbReference type="ARBA" id="ARBA00005404"/>
    </source>
</evidence>
<dbReference type="SUPFAM" id="SSF53706">
    <property type="entry name" value="Formate dehydrogenase/DMSO reductase, domains 1-3"/>
    <property type="match status" value="1"/>
</dbReference>
<comment type="cofactor">
    <cofactor evidence="1">
        <name>[4Fe-4S] cluster</name>
        <dbReference type="ChEBI" id="CHEBI:49883"/>
    </cofactor>
</comment>
<dbReference type="PANTHER" id="PTHR43105">
    <property type="entry name" value="RESPIRATORY NITRATE REDUCTASE"/>
    <property type="match status" value="1"/>
</dbReference>
<evidence type="ECO:0000256" key="9">
    <source>
        <dbReference type="ARBA" id="ARBA00034078"/>
    </source>
</evidence>
<dbReference type="InterPro" id="IPR019574">
    <property type="entry name" value="NADH_UbQ_OxRdtase_Gsu_4Fe4S-bd"/>
</dbReference>
<dbReference type="EC" id="1.6.5.3" evidence="13"/>
<dbReference type="InterPro" id="IPR006963">
    <property type="entry name" value="Mopterin_OxRdtase_4Fe-4S_dom"/>
</dbReference>
<evidence type="ECO:0000256" key="6">
    <source>
        <dbReference type="ARBA" id="ARBA00023004"/>
    </source>
</evidence>
<keyword evidence="13" id="KW-0560">Oxidoreductase</keyword>
<name>A0A3B0RYS2_9ZZZZ</name>
<dbReference type="GO" id="GO:0016651">
    <property type="term" value="F:oxidoreductase activity, acting on NAD(P)H"/>
    <property type="evidence" value="ECO:0007669"/>
    <property type="project" value="InterPro"/>
</dbReference>
<keyword evidence="5" id="KW-1278">Translocase</keyword>
<dbReference type="InterPro" id="IPR001041">
    <property type="entry name" value="2Fe-2S_ferredoxin-type"/>
</dbReference>
<dbReference type="Pfam" id="PF22117">
    <property type="entry name" value="Fer4_Nqo3"/>
    <property type="match status" value="1"/>
</dbReference>
<dbReference type="PROSITE" id="PS51669">
    <property type="entry name" value="4FE4S_MOW_BIS_MGD"/>
    <property type="match status" value="1"/>
</dbReference>
<evidence type="ECO:0000259" key="12">
    <source>
        <dbReference type="PROSITE" id="PS51839"/>
    </source>
</evidence>
<keyword evidence="4" id="KW-0479">Metal-binding</keyword>
<dbReference type="InterPro" id="IPR036010">
    <property type="entry name" value="2Fe-2S_ferredoxin-like_sf"/>
</dbReference>
<sequence>MPTLNIDGIEVEVENGSTVLQACEAAGIEIPRFCYHERLSISGNCRMCLVEMEKAPKLIASCAMPAGDGMVIHTNSDKVRRGREGVLEFTLINHPLDCPVCDQGGECDLQDQYLYYSGDDARYTEARRVVSKEDFGPLVKTMMTRCIHCTRCVRFSEEIAGVPALGGIGRGDHLEITTYMEQPFASELSGNVVDLCPVGALTNKPYAFSARPWELKSTETFDIHDAMGSSIRADARGREVMRFLPRVHEDVNEEWISDKTRQAVDGLKYNRLDTPYVRRDGTLQPASWDEAFDAIADNITGKKMAALVGDLCDLESMYALKGLMTALGNEAIDCRQDGAKYISDSGGKHRVGYLFNSGIAAIDEADACLLVGSNPRKEAPVLNIRLRYLSKRGPIASVGDVENLTYPVQHLGNTVKALENILAGKGDFAKALKAAKNPMIILGSGAASHPDGAYILKLAHDIADKFGMVRDGWNGFNILHHAASRVGAMDLGLVTDGGVDGILDGAASGEIDVVFNLGADEIDLGRLEKAFVIYQGSHGDEGVKYADVILPGVAYTEKPGTYVNMEGRVQMAPRVIFGPGEAREDWTILRALSERLGHVLPYDNLAELRAKMIADHPALAAVDQLPEEPWADFGVAGKASDVPITNLIADFYQTNPIARSSKVMAECSQAYEGAKFVAEATGTDG</sequence>
<dbReference type="Pfam" id="PF13510">
    <property type="entry name" value="Fer2_4"/>
    <property type="match status" value="1"/>
</dbReference>
<evidence type="ECO:0000256" key="7">
    <source>
        <dbReference type="ARBA" id="ARBA00023014"/>
    </source>
</evidence>
<dbReference type="PROSITE" id="PS00641">
    <property type="entry name" value="COMPLEX1_75K_1"/>
    <property type="match status" value="1"/>
</dbReference>
<dbReference type="FunFam" id="3.30.200.210:FF:000002">
    <property type="entry name" value="NADH-ubiquinone oxidoreductase 75 kDa subunit"/>
    <property type="match status" value="1"/>
</dbReference>
<dbReference type="Pfam" id="PF00384">
    <property type="entry name" value="Molybdopterin"/>
    <property type="match status" value="1"/>
</dbReference>
<dbReference type="Pfam" id="PF22151">
    <property type="entry name" value="Fer4_NDSU1"/>
    <property type="match status" value="1"/>
</dbReference>
<keyword evidence="3" id="KW-0004">4Fe-4S</keyword>
<dbReference type="InterPro" id="IPR006656">
    <property type="entry name" value="Mopterin_OxRdtase"/>
</dbReference>
<dbReference type="InterPro" id="IPR000283">
    <property type="entry name" value="NADH_UbQ_OxRdtase_75kDa_su_CS"/>
</dbReference>
<dbReference type="SUPFAM" id="SSF54862">
    <property type="entry name" value="4Fe-4S ferredoxins"/>
    <property type="match status" value="1"/>
</dbReference>
<organism evidence="13">
    <name type="scientific">hydrothermal vent metagenome</name>
    <dbReference type="NCBI Taxonomy" id="652676"/>
    <lineage>
        <taxon>unclassified sequences</taxon>
        <taxon>metagenomes</taxon>
        <taxon>ecological metagenomes</taxon>
    </lineage>
</organism>
<dbReference type="GO" id="GO:0008137">
    <property type="term" value="F:NADH dehydrogenase (ubiquinone) activity"/>
    <property type="evidence" value="ECO:0007669"/>
    <property type="project" value="InterPro"/>
</dbReference>
<evidence type="ECO:0000256" key="1">
    <source>
        <dbReference type="ARBA" id="ARBA00001966"/>
    </source>
</evidence>
<keyword evidence="7" id="KW-0411">Iron-sulfur</keyword>
<dbReference type="GO" id="GO:0046872">
    <property type="term" value="F:metal ion binding"/>
    <property type="evidence" value="ECO:0007669"/>
    <property type="project" value="UniProtKB-KW"/>
</dbReference>
<feature type="domain" description="2Fe-2S ferredoxin-type" evidence="10">
    <location>
        <begin position="1"/>
        <end position="78"/>
    </location>
</feature>
<comment type="similarity">
    <text evidence="2">Belongs to the complex I 75 kDa subunit family.</text>
</comment>
<dbReference type="PROSITE" id="PS00642">
    <property type="entry name" value="COMPLEX1_75K_2"/>
    <property type="match status" value="1"/>
</dbReference>
<dbReference type="SMART" id="SM00929">
    <property type="entry name" value="NADH-G_4Fe-4S_3"/>
    <property type="match status" value="1"/>
</dbReference>
<dbReference type="AlphaFoldDB" id="A0A3B0RYS2"/>
<evidence type="ECO:0000259" key="11">
    <source>
        <dbReference type="PROSITE" id="PS51669"/>
    </source>
</evidence>
<feature type="domain" description="4Fe-4S His(Cys)3-ligated-type" evidence="12">
    <location>
        <begin position="78"/>
        <end position="117"/>
    </location>
</feature>
<dbReference type="FunFam" id="3.10.20.740:FF:000001">
    <property type="entry name" value="NADH-quinone oxidoreductase subunit G"/>
    <property type="match status" value="1"/>
</dbReference>
<dbReference type="EMBL" id="UOED01000131">
    <property type="protein sequence ID" value="VAV98730.1"/>
    <property type="molecule type" value="Genomic_DNA"/>
</dbReference>
<gene>
    <name evidence="13" type="ORF">MNBD_ALPHA02-2225</name>
</gene>
<dbReference type="Pfam" id="PF09326">
    <property type="entry name" value="NADH_dhqG_C"/>
    <property type="match status" value="1"/>
</dbReference>
<dbReference type="GO" id="GO:0016020">
    <property type="term" value="C:membrane"/>
    <property type="evidence" value="ECO:0007669"/>
    <property type="project" value="InterPro"/>
</dbReference>